<dbReference type="Gene3D" id="3.40.30.10">
    <property type="entry name" value="Glutaredoxin"/>
    <property type="match status" value="1"/>
</dbReference>
<evidence type="ECO:0000313" key="6">
    <source>
        <dbReference type="Proteomes" id="UP000054937"/>
    </source>
</evidence>
<proteinExistence type="predicted"/>
<feature type="domain" description="GST N-terminal" evidence="3">
    <location>
        <begin position="8"/>
        <end position="91"/>
    </location>
</feature>
<dbReference type="PANTHER" id="PTHR43917">
    <property type="match status" value="1"/>
</dbReference>
<dbReference type="GO" id="GO:0005737">
    <property type="term" value="C:cytoplasm"/>
    <property type="evidence" value="ECO:0007669"/>
    <property type="project" value="UniProtKB-SubCell"/>
</dbReference>
<evidence type="ECO:0000259" key="3">
    <source>
        <dbReference type="PROSITE" id="PS50404"/>
    </source>
</evidence>
<dbReference type="InterPro" id="IPR040079">
    <property type="entry name" value="Glutathione_S-Trfase"/>
</dbReference>
<dbReference type="PROSITE" id="PS50404">
    <property type="entry name" value="GST_NTER"/>
    <property type="match status" value="1"/>
</dbReference>
<dbReference type="Gene3D" id="1.20.1050.10">
    <property type="match status" value="1"/>
</dbReference>
<dbReference type="GO" id="GO:0004364">
    <property type="term" value="F:glutathione transferase activity"/>
    <property type="evidence" value="ECO:0007669"/>
    <property type="project" value="TreeGrafter"/>
</dbReference>
<dbReference type="AlphaFoldDB" id="A0A0V0QDT4"/>
<accession>A0A0V0QDT4</accession>
<dbReference type="PANTHER" id="PTHR43917:SF8">
    <property type="entry name" value="GH16740P-RELATED"/>
    <property type="match status" value="1"/>
</dbReference>
<dbReference type="OMA" id="YFRTIWL"/>
<reference evidence="5 6" key="1">
    <citation type="journal article" date="2015" name="Sci. Rep.">
        <title>Genome of the facultative scuticociliatosis pathogen Pseudocohnilembus persalinus provides insight into its virulence through horizontal gene transfer.</title>
        <authorList>
            <person name="Xiong J."/>
            <person name="Wang G."/>
            <person name="Cheng J."/>
            <person name="Tian M."/>
            <person name="Pan X."/>
            <person name="Warren A."/>
            <person name="Jiang C."/>
            <person name="Yuan D."/>
            <person name="Miao W."/>
        </authorList>
    </citation>
    <scope>NUCLEOTIDE SEQUENCE [LARGE SCALE GENOMIC DNA]</scope>
    <source>
        <strain evidence="5">36N120E</strain>
    </source>
</reference>
<dbReference type="InterPro" id="IPR004045">
    <property type="entry name" value="Glutathione_S-Trfase_N"/>
</dbReference>
<dbReference type="GO" id="GO:0006749">
    <property type="term" value="P:glutathione metabolic process"/>
    <property type="evidence" value="ECO:0007669"/>
    <property type="project" value="TreeGrafter"/>
</dbReference>
<dbReference type="SFLD" id="SFLDS00019">
    <property type="entry name" value="Glutathione_Transferase_(cytos"/>
    <property type="match status" value="1"/>
</dbReference>
<dbReference type="SUPFAM" id="SSF47616">
    <property type="entry name" value="GST C-terminal domain-like"/>
    <property type="match status" value="1"/>
</dbReference>
<dbReference type="Pfam" id="PF14497">
    <property type="entry name" value="GST_C_3"/>
    <property type="match status" value="1"/>
</dbReference>
<dbReference type="InterPro" id="IPR004046">
    <property type="entry name" value="GST_C"/>
</dbReference>
<dbReference type="SFLD" id="SFLDG00358">
    <property type="entry name" value="Main_(cytGST)"/>
    <property type="match status" value="1"/>
</dbReference>
<dbReference type="InterPro" id="IPR036249">
    <property type="entry name" value="Thioredoxin-like_sf"/>
</dbReference>
<dbReference type="InterPro" id="IPR010987">
    <property type="entry name" value="Glutathione-S-Trfase_C-like"/>
</dbReference>
<dbReference type="OrthoDB" id="422574at2759"/>
<dbReference type="PROSITE" id="PS50405">
    <property type="entry name" value="GST_CTER"/>
    <property type="match status" value="1"/>
</dbReference>
<sequence length="238" mass="28175">MSLKNQQTDLEFFIDYQSQPSRAVIILAKLLNLKFKISLKSLIALEHKQKEFREINPILTLPALKDHKLNFSIGESHSIMKYLCLQYGSENQPFYPKNNLLKKTEIDFFLDWFLGNVRAFTYPYMRGKFILPLFGIQGHINMEKTYNEYILKAFKNMENQFLKKGKKFIVGENLSIADISAYCELYQFFIMMKTDLNQYPNMLNWIKNCQKYEEIRELDQILIKNLQEMGSIQGKPHL</sequence>
<protein>
    <submittedName>
        <fullName evidence="5">Thioredoxin-like fold</fullName>
    </submittedName>
</protein>
<dbReference type="InterPro" id="IPR051369">
    <property type="entry name" value="GST_Theta"/>
</dbReference>
<dbReference type="SUPFAM" id="SSF52833">
    <property type="entry name" value="Thioredoxin-like"/>
    <property type="match status" value="1"/>
</dbReference>
<dbReference type="Pfam" id="PF13417">
    <property type="entry name" value="GST_N_3"/>
    <property type="match status" value="1"/>
</dbReference>
<keyword evidence="2" id="KW-0963">Cytoplasm</keyword>
<gene>
    <name evidence="5" type="ORF">PPERSA_10808</name>
</gene>
<dbReference type="InterPro" id="IPR036282">
    <property type="entry name" value="Glutathione-S-Trfase_C_sf"/>
</dbReference>
<dbReference type="Proteomes" id="UP000054937">
    <property type="component" value="Unassembled WGS sequence"/>
</dbReference>
<evidence type="ECO:0000256" key="2">
    <source>
        <dbReference type="ARBA" id="ARBA00022490"/>
    </source>
</evidence>
<dbReference type="EMBL" id="LDAU01000194">
    <property type="protein sequence ID" value="KRX00309.1"/>
    <property type="molecule type" value="Genomic_DNA"/>
</dbReference>
<comment type="subcellular location">
    <subcellularLocation>
        <location evidence="1">Cytoplasm</location>
    </subcellularLocation>
</comment>
<evidence type="ECO:0000256" key="1">
    <source>
        <dbReference type="ARBA" id="ARBA00004496"/>
    </source>
</evidence>
<organism evidence="5 6">
    <name type="scientific">Pseudocohnilembus persalinus</name>
    <name type="common">Ciliate</name>
    <dbReference type="NCBI Taxonomy" id="266149"/>
    <lineage>
        <taxon>Eukaryota</taxon>
        <taxon>Sar</taxon>
        <taxon>Alveolata</taxon>
        <taxon>Ciliophora</taxon>
        <taxon>Intramacronucleata</taxon>
        <taxon>Oligohymenophorea</taxon>
        <taxon>Scuticociliatia</taxon>
        <taxon>Philasterida</taxon>
        <taxon>Pseudocohnilembidae</taxon>
        <taxon>Pseudocohnilembus</taxon>
    </lineage>
</organism>
<dbReference type="InParanoid" id="A0A0V0QDT4"/>
<evidence type="ECO:0000259" key="4">
    <source>
        <dbReference type="PROSITE" id="PS50405"/>
    </source>
</evidence>
<name>A0A0V0QDT4_PSEPJ</name>
<evidence type="ECO:0000313" key="5">
    <source>
        <dbReference type="EMBL" id="KRX00309.1"/>
    </source>
</evidence>
<keyword evidence="6" id="KW-1185">Reference proteome</keyword>
<comment type="caution">
    <text evidence="5">The sequence shown here is derived from an EMBL/GenBank/DDBJ whole genome shotgun (WGS) entry which is preliminary data.</text>
</comment>
<feature type="domain" description="GST C-terminal" evidence="4">
    <location>
        <begin position="99"/>
        <end position="238"/>
    </location>
</feature>